<gene>
    <name evidence="7" type="ORF">BXYJ_LOCUS2727</name>
</gene>
<dbReference type="Proteomes" id="UP000659654">
    <property type="component" value="Unassembled WGS sequence"/>
</dbReference>
<evidence type="ECO:0000313" key="10">
    <source>
        <dbReference type="WBParaSite" id="BXY_1173100.1"/>
    </source>
</evidence>
<dbReference type="WBParaSite" id="BXY_1173100.1">
    <property type="protein sequence ID" value="BXY_1173100.1"/>
    <property type="gene ID" value="BXY_1173100"/>
</dbReference>
<dbReference type="SMR" id="A0A1I7SFB9"/>
<evidence type="ECO:0000256" key="2">
    <source>
        <dbReference type="ARBA" id="ARBA00022705"/>
    </source>
</evidence>
<feature type="region of interest" description="Disordered" evidence="5">
    <location>
        <begin position="1"/>
        <end position="26"/>
    </location>
</feature>
<dbReference type="SMART" id="SM00382">
    <property type="entry name" value="AAA"/>
    <property type="match status" value="1"/>
</dbReference>
<dbReference type="CDD" id="cd18140">
    <property type="entry name" value="HLD_clamp_RFC"/>
    <property type="match status" value="1"/>
</dbReference>
<accession>A0A1I7SFB9</accession>
<dbReference type="GO" id="GO:0006281">
    <property type="term" value="P:DNA repair"/>
    <property type="evidence" value="ECO:0007669"/>
    <property type="project" value="TreeGrafter"/>
</dbReference>
<dbReference type="Proteomes" id="UP000582659">
    <property type="component" value="Unassembled WGS sequence"/>
</dbReference>
<evidence type="ECO:0000256" key="4">
    <source>
        <dbReference type="ARBA" id="ARBA00022840"/>
    </source>
</evidence>
<dbReference type="OrthoDB" id="10249205at2759"/>
<dbReference type="Pfam" id="PF08542">
    <property type="entry name" value="Rep_fac_C"/>
    <property type="match status" value="1"/>
</dbReference>
<dbReference type="Gene3D" id="1.20.272.10">
    <property type="match status" value="1"/>
</dbReference>
<dbReference type="GO" id="GO:0006261">
    <property type="term" value="P:DNA-templated DNA replication"/>
    <property type="evidence" value="ECO:0007669"/>
    <property type="project" value="TreeGrafter"/>
</dbReference>
<evidence type="ECO:0000313" key="8">
    <source>
        <dbReference type="Proteomes" id="UP000095284"/>
    </source>
</evidence>
<dbReference type="PANTHER" id="PTHR11669:SF20">
    <property type="entry name" value="REPLICATION FACTOR C SUBUNIT 4"/>
    <property type="match status" value="1"/>
</dbReference>
<dbReference type="eggNOG" id="KOG0989">
    <property type="taxonomic scope" value="Eukaryota"/>
</dbReference>
<evidence type="ECO:0000256" key="1">
    <source>
        <dbReference type="ARBA" id="ARBA00005378"/>
    </source>
</evidence>
<dbReference type="AlphaFoldDB" id="A0A1I7SFB9"/>
<dbReference type="EMBL" id="CAJFDI010000001">
    <property type="protein sequence ID" value="CAD5212054.1"/>
    <property type="molecule type" value="Genomic_DNA"/>
</dbReference>
<reference evidence="7" key="2">
    <citation type="submission" date="2020-09" db="EMBL/GenBank/DDBJ databases">
        <authorList>
            <person name="Kikuchi T."/>
        </authorList>
    </citation>
    <scope>NUCLEOTIDE SEQUENCE</scope>
    <source>
        <strain evidence="7">Ka4C1</strain>
    </source>
</reference>
<dbReference type="SUPFAM" id="SSF48019">
    <property type="entry name" value="post-AAA+ oligomerization domain-like"/>
    <property type="match status" value="1"/>
</dbReference>
<evidence type="ECO:0000256" key="5">
    <source>
        <dbReference type="SAM" id="MobiDB-lite"/>
    </source>
</evidence>
<dbReference type="GO" id="GO:0005663">
    <property type="term" value="C:DNA replication factor C complex"/>
    <property type="evidence" value="ECO:0007669"/>
    <property type="project" value="TreeGrafter"/>
</dbReference>
<dbReference type="Pfam" id="PF00004">
    <property type="entry name" value="AAA"/>
    <property type="match status" value="1"/>
</dbReference>
<dbReference type="GO" id="GO:0005634">
    <property type="term" value="C:nucleus"/>
    <property type="evidence" value="ECO:0007669"/>
    <property type="project" value="TreeGrafter"/>
</dbReference>
<dbReference type="CDD" id="cd00009">
    <property type="entry name" value="AAA"/>
    <property type="match status" value="1"/>
</dbReference>
<dbReference type="GO" id="GO:0016887">
    <property type="term" value="F:ATP hydrolysis activity"/>
    <property type="evidence" value="ECO:0007669"/>
    <property type="project" value="InterPro"/>
</dbReference>
<organism evidence="8 10">
    <name type="scientific">Bursaphelenchus xylophilus</name>
    <name type="common">Pinewood nematode worm</name>
    <name type="synonym">Aphelenchoides xylophilus</name>
    <dbReference type="NCBI Taxonomy" id="6326"/>
    <lineage>
        <taxon>Eukaryota</taxon>
        <taxon>Metazoa</taxon>
        <taxon>Ecdysozoa</taxon>
        <taxon>Nematoda</taxon>
        <taxon>Chromadorea</taxon>
        <taxon>Rhabditida</taxon>
        <taxon>Tylenchina</taxon>
        <taxon>Tylenchomorpha</taxon>
        <taxon>Aphelenchoidea</taxon>
        <taxon>Aphelenchoididae</taxon>
        <taxon>Bursaphelenchus</taxon>
    </lineage>
</organism>
<comment type="similarity">
    <text evidence="1">Belongs to the activator 1 small subunits family.</text>
</comment>
<evidence type="ECO:0000259" key="6">
    <source>
        <dbReference type="SMART" id="SM00382"/>
    </source>
</evidence>
<dbReference type="InterPro" id="IPR008921">
    <property type="entry name" value="DNA_pol3_clamp-load_cplx_C"/>
</dbReference>
<dbReference type="Proteomes" id="UP000095284">
    <property type="component" value="Unplaced"/>
</dbReference>
<dbReference type="Gene3D" id="1.10.8.60">
    <property type="match status" value="1"/>
</dbReference>
<sequence length="349" mass="39010">MSGNFSIFNPGRPAAPKSDKPKPANLPWVEKYRPSQVQEISYQEEVVAALTKCLEGNDLPHMLFYGPPGTGKTTAAQAVYKQLFKDPDTIADRVLELNASDERGIGVVRDRIKGFAKQNVRSTASKKCAASVKIIILDEADAMTSSAQMALRRIMESECRTTRFFIICNYISRIIAPLASRCVKFRFKPLPAEAQIDRLKYIVENENLKITSEALNQLISFSDGDLRKSITRLQSLSLGFDSIESQNVADICGQIPYEQMEKFYKALKGNRVEIVEEKSREFIRNGFSPKQFLEQISELILKDDSLRSVDKARILGKIGEEDARLLDGASPLLVITSLCLSIFNINSST</sequence>
<evidence type="ECO:0000313" key="9">
    <source>
        <dbReference type="Proteomes" id="UP000659654"/>
    </source>
</evidence>
<dbReference type="InterPro" id="IPR003593">
    <property type="entry name" value="AAA+_ATPase"/>
</dbReference>
<reference evidence="10" key="1">
    <citation type="submission" date="2016-11" db="UniProtKB">
        <authorList>
            <consortium name="WormBaseParasite"/>
        </authorList>
    </citation>
    <scope>IDENTIFICATION</scope>
</reference>
<dbReference type="PANTHER" id="PTHR11669">
    <property type="entry name" value="REPLICATION FACTOR C / DNA POLYMERASE III GAMMA-TAU SUBUNIT"/>
    <property type="match status" value="1"/>
</dbReference>
<dbReference type="FunFam" id="3.40.50.300:FF:000129">
    <property type="entry name" value="Replication factor C subunit 5"/>
    <property type="match status" value="1"/>
</dbReference>
<dbReference type="GO" id="GO:0005524">
    <property type="term" value="F:ATP binding"/>
    <property type="evidence" value="ECO:0007669"/>
    <property type="project" value="UniProtKB-KW"/>
</dbReference>
<feature type="domain" description="AAA+ ATPase" evidence="6">
    <location>
        <begin position="58"/>
        <end position="190"/>
    </location>
</feature>
<name>A0A1I7SFB9_BURXY</name>
<dbReference type="InterPro" id="IPR003959">
    <property type="entry name" value="ATPase_AAA_core"/>
</dbReference>
<dbReference type="Gene3D" id="3.40.50.300">
    <property type="entry name" value="P-loop containing nucleotide triphosphate hydrolases"/>
    <property type="match status" value="1"/>
</dbReference>
<dbReference type="InterPro" id="IPR027417">
    <property type="entry name" value="P-loop_NTPase"/>
</dbReference>
<dbReference type="EMBL" id="CAJFCV020000001">
    <property type="protein sequence ID" value="CAG9089705.1"/>
    <property type="molecule type" value="Genomic_DNA"/>
</dbReference>
<keyword evidence="9" id="KW-1185">Reference proteome</keyword>
<dbReference type="InterPro" id="IPR013748">
    <property type="entry name" value="Rep_factorC_C"/>
</dbReference>
<protein>
    <submittedName>
        <fullName evidence="7">(pine wood nematode) hypothetical protein</fullName>
    </submittedName>
    <submittedName>
        <fullName evidence="10">AAA domain-containing protein</fullName>
    </submittedName>
</protein>
<evidence type="ECO:0000256" key="3">
    <source>
        <dbReference type="ARBA" id="ARBA00022741"/>
    </source>
</evidence>
<proteinExistence type="inferred from homology"/>
<dbReference type="GO" id="GO:0003677">
    <property type="term" value="F:DNA binding"/>
    <property type="evidence" value="ECO:0007669"/>
    <property type="project" value="InterPro"/>
</dbReference>
<dbReference type="SUPFAM" id="SSF52540">
    <property type="entry name" value="P-loop containing nucleoside triphosphate hydrolases"/>
    <property type="match status" value="1"/>
</dbReference>
<dbReference type="InterPro" id="IPR047854">
    <property type="entry name" value="RFC_lid"/>
</dbReference>
<evidence type="ECO:0000313" key="7">
    <source>
        <dbReference type="EMBL" id="CAD5212054.1"/>
    </source>
</evidence>
<keyword evidence="4" id="KW-0067">ATP-binding</keyword>
<dbReference type="InterPro" id="IPR050238">
    <property type="entry name" value="DNA_Rep/Repair_Clamp_Loader"/>
</dbReference>
<keyword evidence="2" id="KW-0235">DNA replication</keyword>
<dbReference type="Pfam" id="PF21960">
    <property type="entry name" value="RCF1-5-like_lid"/>
    <property type="match status" value="1"/>
</dbReference>
<keyword evidence="3" id="KW-0547">Nucleotide-binding</keyword>
<dbReference type="GO" id="GO:0003689">
    <property type="term" value="F:DNA clamp loader activity"/>
    <property type="evidence" value="ECO:0007669"/>
    <property type="project" value="TreeGrafter"/>
</dbReference>